<evidence type="ECO:0000256" key="7">
    <source>
        <dbReference type="ARBA" id="ARBA00022840"/>
    </source>
</evidence>
<evidence type="ECO:0000256" key="5">
    <source>
        <dbReference type="ARBA" id="ARBA00022806"/>
    </source>
</evidence>
<keyword evidence="12" id="KW-1185">Reference proteome</keyword>
<dbReference type="GO" id="GO:0003677">
    <property type="term" value="F:DNA binding"/>
    <property type="evidence" value="ECO:0007669"/>
    <property type="project" value="UniProtKB-KW"/>
</dbReference>
<proteinExistence type="predicted"/>
<dbReference type="Gene3D" id="1.10.486.10">
    <property type="entry name" value="PCRA, domain 4"/>
    <property type="match status" value="1"/>
</dbReference>
<sequence>MYVCPPEVDRETVAESWMEHGSKLAVDLTTFDGIVDRLYEASTNEGESTYVSSEERRWIVETALTRIDTPENPLFTEDSPTVGLIEQAEELLSLLEFAGLNTPEAVVERLNEVGLDDLVEPLSTFVEEVHFVRENSLKQRKSFRSERYAHVILNGDELCSAVLSATDVVIVGAFQTLSPLERDLIDTLASTYDTAVVCARVTDSEVPSGVDRALARVHTWYESLGFEPPERSDDSSTAVESTSTDVARRLYRFGSPSPSERTTELDVESLSYPTVRHETSGIAREIRSLIAEGVDPDEICVAVYDSDTYAERIGQALDAADVPVNYDLPRPFFATTTGKLFEAALDLGTEPNRQEPLCRLLANPLVNPSDDGSVSEIIREARRLESTRIEALQSHLDSPADEIVEAVATSCERFAERSDHGRARAALFESLGVPIDTSGLELDDEFPFSERERARETSALTLSAQVCDSLASMDGENDAEGLRRALEQVTVENTVGRASGSVRVCSPTEAAWNPYSHVFIPGLTTDHTPSPARRLAFTRRLNESHVDFQSADPVRQARYTFGLLLASDAQLHLSRPERNANGDPYVPADVLKELQRVSDTETESRERYVAPPASREDVHRSLAEALETGGINYDQIDADADAFDIEIPEADVTSRLRRGVKLASARARAEVGKFDGRVTSEVVRELRERNAPFSPSRLETYAGCGFKFYMNSVLDIDADEEITIEANALDAGNYVHDVLETFYREWIAAGHRSVTDATLSEAQAVLYDVAVERLDDLDANPTVFHGTWIESLFDGLEVEGNAHGDPDGPAGLFRRFLDAEVALSATRAQPTYFEAHVGIDADDPDANVISPDPIQLPGSSVSLHGKIDRIDVTADGGLVAYDYKTGSTPSTGDTLDGYAFQLTAYLLMAEEALDGEAVGASYYQVDPDSSISYWAGTIGAEDDASYYRHETEDPLRRYRTLEFESREEFHAFLREEVSDRIERVATAVREGTFIPTILGPDSAGCEYCDYRDACDVRHHRRHEIHETIIDDGVPNYIPTAGVNEQ</sequence>
<dbReference type="Pfam" id="PF12705">
    <property type="entry name" value="PDDEXK_1"/>
    <property type="match status" value="1"/>
</dbReference>
<gene>
    <name evidence="11" type="ORF">SAMN05444422_1118</name>
</gene>
<keyword evidence="9" id="KW-0234">DNA repair</keyword>
<name>A0A1I1KBP4_NATHA</name>
<evidence type="ECO:0000256" key="2">
    <source>
        <dbReference type="ARBA" id="ARBA00022741"/>
    </source>
</evidence>
<dbReference type="Gene3D" id="3.40.50.300">
    <property type="entry name" value="P-loop containing nucleotide triphosphate hydrolases"/>
    <property type="match status" value="1"/>
</dbReference>
<dbReference type="PROSITE" id="PS51217">
    <property type="entry name" value="UVRD_HELICASE_CTER"/>
    <property type="match status" value="1"/>
</dbReference>
<dbReference type="AlphaFoldDB" id="A0A1I1KBP4"/>
<dbReference type="EMBL" id="FOKW01000011">
    <property type="protein sequence ID" value="SFC57925.1"/>
    <property type="molecule type" value="Genomic_DNA"/>
</dbReference>
<keyword evidence="1" id="KW-0540">Nuclease</keyword>
<evidence type="ECO:0000256" key="4">
    <source>
        <dbReference type="ARBA" id="ARBA00022801"/>
    </source>
</evidence>
<dbReference type="GO" id="GO:0004527">
    <property type="term" value="F:exonuclease activity"/>
    <property type="evidence" value="ECO:0007669"/>
    <property type="project" value="UniProtKB-KW"/>
</dbReference>
<keyword evidence="7" id="KW-0067">ATP-binding</keyword>
<accession>A0A1I1KBP4</accession>
<dbReference type="GO" id="GO:0005524">
    <property type="term" value="F:ATP binding"/>
    <property type="evidence" value="ECO:0007669"/>
    <property type="project" value="UniProtKB-KW"/>
</dbReference>
<evidence type="ECO:0000256" key="6">
    <source>
        <dbReference type="ARBA" id="ARBA00022839"/>
    </source>
</evidence>
<protein>
    <submittedName>
        <fullName evidence="11">ATP-dependent helicase/nuclease subunit B</fullName>
    </submittedName>
</protein>
<dbReference type="GO" id="GO:0006281">
    <property type="term" value="P:DNA repair"/>
    <property type="evidence" value="ECO:0007669"/>
    <property type="project" value="UniProtKB-KW"/>
</dbReference>
<dbReference type="SUPFAM" id="SSF52540">
    <property type="entry name" value="P-loop containing nucleoside triphosphate hydrolases"/>
    <property type="match status" value="1"/>
</dbReference>
<keyword evidence="6" id="KW-0269">Exonuclease</keyword>
<reference evidence="12" key="1">
    <citation type="submission" date="2016-10" db="EMBL/GenBank/DDBJ databases">
        <authorList>
            <person name="Varghese N."/>
            <person name="Submissions S."/>
        </authorList>
    </citation>
    <scope>NUCLEOTIDE SEQUENCE [LARGE SCALE GENOMIC DNA]</scope>
    <source>
        <strain evidence="12">DSM 13078</strain>
    </source>
</reference>
<evidence type="ECO:0000313" key="11">
    <source>
        <dbReference type="EMBL" id="SFC57925.1"/>
    </source>
</evidence>
<organism evidence="11 12">
    <name type="scientific">Natronobacterium haloterrestre</name>
    <name type="common">Halobiforma haloterrestris</name>
    <dbReference type="NCBI Taxonomy" id="148448"/>
    <lineage>
        <taxon>Archaea</taxon>
        <taxon>Methanobacteriati</taxon>
        <taxon>Methanobacteriota</taxon>
        <taxon>Stenosarchaea group</taxon>
        <taxon>Halobacteria</taxon>
        <taxon>Halobacteriales</taxon>
        <taxon>Natrialbaceae</taxon>
        <taxon>Natronobacterium</taxon>
    </lineage>
</organism>
<evidence type="ECO:0000313" key="12">
    <source>
        <dbReference type="Proteomes" id="UP000199161"/>
    </source>
</evidence>
<evidence type="ECO:0000256" key="3">
    <source>
        <dbReference type="ARBA" id="ARBA00022763"/>
    </source>
</evidence>
<keyword evidence="5 11" id="KW-0347">Helicase</keyword>
<evidence type="ECO:0000256" key="9">
    <source>
        <dbReference type="ARBA" id="ARBA00023204"/>
    </source>
</evidence>
<dbReference type="InterPro" id="IPR014017">
    <property type="entry name" value="DNA_helicase_UvrD-like_C"/>
</dbReference>
<dbReference type="InterPro" id="IPR038726">
    <property type="entry name" value="PDDEXK_AddAB-type"/>
</dbReference>
<dbReference type="GO" id="GO:0004386">
    <property type="term" value="F:helicase activity"/>
    <property type="evidence" value="ECO:0007669"/>
    <property type="project" value="UniProtKB-KW"/>
</dbReference>
<dbReference type="Gene3D" id="3.90.320.10">
    <property type="match status" value="1"/>
</dbReference>
<dbReference type="Proteomes" id="UP000199161">
    <property type="component" value="Unassembled WGS sequence"/>
</dbReference>
<keyword evidence="8" id="KW-0238">DNA-binding</keyword>
<feature type="domain" description="UvrD-like helicase C-terminal" evidence="10">
    <location>
        <begin position="236"/>
        <end position="496"/>
    </location>
</feature>
<evidence type="ECO:0000256" key="1">
    <source>
        <dbReference type="ARBA" id="ARBA00022722"/>
    </source>
</evidence>
<keyword evidence="3" id="KW-0227">DNA damage</keyword>
<keyword evidence="2" id="KW-0547">Nucleotide-binding</keyword>
<dbReference type="InterPro" id="IPR011604">
    <property type="entry name" value="PDDEXK-like_dom_sf"/>
</dbReference>
<dbReference type="InterPro" id="IPR027417">
    <property type="entry name" value="P-loop_NTPase"/>
</dbReference>
<evidence type="ECO:0000259" key="10">
    <source>
        <dbReference type="PROSITE" id="PS51217"/>
    </source>
</evidence>
<keyword evidence="4" id="KW-0378">Hydrolase</keyword>
<evidence type="ECO:0000256" key="8">
    <source>
        <dbReference type="ARBA" id="ARBA00023125"/>
    </source>
</evidence>